<evidence type="ECO:0000313" key="1">
    <source>
        <dbReference type="EMBL" id="OBX51428.1"/>
    </source>
</evidence>
<dbReference type="InterPro" id="IPR052931">
    <property type="entry name" value="Prophage_regulatory_activator"/>
</dbReference>
<evidence type="ECO:0008006" key="3">
    <source>
        <dbReference type="Google" id="ProtNLM"/>
    </source>
</evidence>
<dbReference type="EMBL" id="LZDN01000006">
    <property type="protein sequence ID" value="OBX51428.1"/>
    <property type="molecule type" value="Genomic_DNA"/>
</dbReference>
<protein>
    <recommendedName>
        <fullName evidence="3">AlpA family transcriptional regulator</fullName>
    </recommendedName>
</protein>
<sequence>MNERLITIKEVQEIVGFKKDYIYRNIKKGTFPKQISFGGKAVRWRLSDVQKWVERQTQM</sequence>
<comment type="caution">
    <text evidence="1">The sequence shown here is derived from an EMBL/GenBank/DDBJ whole genome shotgun (WGS) entry which is preliminary data.</text>
</comment>
<dbReference type="Proteomes" id="UP000092671">
    <property type="component" value="Unassembled WGS sequence"/>
</dbReference>
<dbReference type="SUPFAM" id="SSF46955">
    <property type="entry name" value="Putative DNA-binding domain"/>
    <property type="match status" value="1"/>
</dbReference>
<proteinExistence type="predicted"/>
<dbReference type="RefSeq" id="WP_066892637.1">
    <property type="nucleotide sequence ID" value="NZ_JAKREH010000021.1"/>
</dbReference>
<dbReference type="PANTHER" id="PTHR36154:SF1">
    <property type="entry name" value="DNA-BINDING TRANSCRIPTIONAL ACTIVATOR ALPA"/>
    <property type="match status" value="1"/>
</dbReference>
<gene>
    <name evidence="1" type="ORF">A9Z60_07515</name>
</gene>
<reference evidence="1 2" key="1">
    <citation type="submission" date="2016-06" db="EMBL/GenBank/DDBJ databases">
        <title>Draft genome of Moraxella nonliquefaciens CCUG 60284.</title>
        <authorList>
            <person name="Salva-Serra F."/>
            <person name="Engstrom-Jakobsson H."/>
            <person name="Thorell K."/>
            <person name="Gonzales-Siles L."/>
            <person name="Karlsson R."/>
            <person name="Boulund F."/>
            <person name="Engstrand L."/>
            <person name="Kristiansson E."/>
            <person name="Moore E."/>
        </authorList>
    </citation>
    <scope>NUCLEOTIDE SEQUENCE [LARGE SCALE GENOMIC DNA]</scope>
    <source>
        <strain evidence="1 2">CCUG 60284</strain>
    </source>
</reference>
<dbReference type="InterPro" id="IPR009061">
    <property type="entry name" value="DNA-bd_dom_put_sf"/>
</dbReference>
<dbReference type="Pfam" id="PF05930">
    <property type="entry name" value="Phage_AlpA"/>
    <property type="match status" value="1"/>
</dbReference>
<evidence type="ECO:0000313" key="2">
    <source>
        <dbReference type="Proteomes" id="UP000092671"/>
    </source>
</evidence>
<dbReference type="Gene3D" id="1.10.238.160">
    <property type="match status" value="1"/>
</dbReference>
<organism evidence="1 2">
    <name type="scientific">Moraxella nonliquefaciens</name>
    <dbReference type="NCBI Taxonomy" id="478"/>
    <lineage>
        <taxon>Bacteria</taxon>
        <taxon>Pseudomonadati</taxon>
        <taxon>Pseudomonadota</taxon>
        <taxon>Gammaproteobacteria</taxon>
        <taxon>Moraxellales</taxon>
        <taxon>Moraxellaceae</taxon>
        <taxon>Moraxella</taxon>
    </lineage>
</organism>
<dbReference type="AlphaFoldDB" id="A0A1B8PKT1"/>
<accession>A0A1B8PKT1</accession>
<dbReference type="InterPro" id="IPR010260">
    <property type="entry name" value="AlpA"/>
</dbReference>
<name>A0A1B8PKT1_MORNO</name>
<dbReference type="OrthoDB" id="8455288at2"/>
<dbReference type="PANTHER" id="PTHR36154">
    <property type="entry name" value="DNA-BINDING TRANSCRIPTIONAL ACTIVATOR ALPA"/>
    <property type="match status" value="1"/>
</dbReference>